<dbReference type="VEuPathDB" id="FungiDB:VP01_7634g1"/>
<feature type="non-terminal residue" evidence="2">
    <location>
        <position position="1"/>
    </location>
</feature>
<gene>
    <name evidence="2" type="ORF">VP01_7634g1</name>
</gene>
<keyword evidence="3" id="KW-1185">Reference proteome</keyword>
<sequence>LQATVTTSYQVMDPSSKKVLLSLDPFILIGASGSFKYLTYLSSTNQQTSLFLTQHPKNTGFNQHLAWGRMLLVEAAAAEVWKNLISIEASQNASTSRRRNQEDLNDPTLDFEDTTNLYMEKFYQAHQPNLNYEKNFPIFIDPTDPNQYIPLMLATNTCVELIFANENLFRTWGLMGSKKCKINHETSGSNDVGKLLVNLLTSKNKVGSPSPSDGSQSSDSEKSWKS</sequence>
<protein>
    <submittedName>
        <fullName evidence="2">Uncharacterized protein</fullName>
    </submittedName>
</protein>
<evidence type="ECO:0000313" key="3">
    <source>
        <dbReference type="Proteomes" id="UP000037035"/>
    </source>
</evidence>
<proteinExistence type="predicted"/>
<dbReference type="EMBL" id="LAVV01013088">
    <property type="protein sequence ID" value="KNZ46000.1"/>
    <property type="molecule type" value="Genomic_DNA"/>
</dbReference>
<comment type="caution">
    <text evidence="2">The sequence shown here is derived from an EMBL/GenBank/DDBJ whole genome shotgun (WGS) entry which is preliminary data.</text>
</comment>
<feature type="compositionally biased region" description="Low complexity" evidence="1">
    <location>
        <begin position="207"/>
        <end position="218"/>
    </location>
</feature>
<feature type="region of interest" description="Disordered" evidence="1">
    <location>
        <begin position="203"/>
        <end position="226"/>
    </location>
</feature>
<reference evidence="2 3" key="1">
    <citation type="submission" date="2015-08" db="EMBL/GenBank/DDBJ databases">
        <title>Next Generation Sequencing and Analysis of the Genome of Puccinia sorghi L Schw, the Causal Agent of Maize Common Rust.</title>
        <authorList>
            <person name="Rochi L."/>
            <person name="Burguener G."/>
            <person name="Darino M."/>
            <person name="Turjanski A."/>
            <person name="Kreff E."/>
            <person name="Dieguez M.J."/>
            <person name="Sacco F."/>
        </authorList>
    </citation>
    <scope>NUCLEOTIDE SEQUENCE [LARGE SCALE GENOMIC DNA]</scope>
    <source>
        <strain evidence="2 3">RO10H11247</strain>
    </source>
</reference>
<organism evidence="2 3">
    <name type="scientific">Puccinia sorghi</name>
    <dbReference type="NCBI Taxonomy" id="27349"/>
    <lineage>
        <taxon>Eukaryota</taxon>
        <taxon>Fungi</taxon>
        <taxon>Dikarya</taxon>
        <taxon>Basidiomycota</taxon>
        <taxon>Pucciniomycotina</taxon>
        <taxon>Pucciniomycetes</taxon>
        <taxon>Pucciniales</taxon>
        <taxon>Pucciniaceae</taxon>
        <taxon>Puccinia</taxon>
    </lineage>
</organism>
<dbReference type="AlphaFoldDB" id="A0A0L6UDW8"/>
<evidence type="ECO:0000256" key="1">
    <source>
        <dbReference type="SAM" id="MobiDB-lite"/>
    </source>
</evidence>
<name>A0A0L6UDW8_9BASI</name>
<dbReference type="Proteomes" id="UP000037035">
    <property type="component" value="Unassembled WGS sequence"/>
</dbReference>
<accession>A0A0L6UDW8</accession>
<evidence type="ECO:0000313" key="2">
    <source>
        <dbReference type="EMBL" id="KNZ46000.1"/>
    </source>
</evidence>